<dbReference type="GO" id="GO:0005901">
    <property type="term" value="C:caveola"/>
    <property type="evidence" value="ECO:0007669"/>
    <property type="project" value="UniProtKB-SubCell"/>
</dbReference>
<dbReference type="GO" id="GO:0005737">
    <property type="term" value="C:cytoplasm"/>
    <property type="evidence" value="ECO:0007669"/>
    <property type="project" value="TreeGrafter"/>
</dbReference>
<dbReference type="InterPro" id="IPR002159">
    <property type="entry name" value="CD36_fam"/>
</dbReference>
<evidence type="ECO:0000256" key="6">
    <source>
        <dbReference type="ARBA" id="ARBA00022989"/>
    </source>
</evidence>
<keyword evidence="5" id="KW-0812">Transmembrane</keyword>
<organism evidence="13">
    <name type="scientific">Medioppia subpectinata</name>
    <dbReference type="NCBI Taxonomy" id="1979941"/>
    <lineage>
        <taxon>Eukaryota</taxon>
        <taxon>Metazoa</taxon>
        <taxon>Ecdysozoa</taxon>
        <taxon>Arthropoda</taxon>
        <taxon>Chelicerata</taxon>
        <taxon>Arachnida</taxon>
        <taxon>Acari</taxon>
        <taxon>Acariformes</taxon>
        <taxon>Sarcoptiformes</taxon>
        <taxon>Oribatida</taxon>
        <taxon>Brachypylina</taxon>
        <taxon>Oppioidea</taxon>
        <taxon>Oppiidae</taxon>
        <taxon>Medioppia</taxon>
    </lineage>
</organism>
<evidence type="ECO:0000256" key="2">
    <source>
        <dbReference type="ARBA" id="ARBA00004651"/>
    </source>
</evidence>
<proteinExistence type="inferred from homology"/>
<evidence type="ECO:0000256" key="3">
    <source>
        <dbReference type="ARBA" id="ARBA00010532"/>
    </source>
</evidence>
<evidence type="ECO:0000256" key="12">
    <source>
        <dbReference type="ARBA" id="ARBA00042244"/>
    </source>
</evidence>
<keyword evidence="9" id="KW-0675">Receptor</keyword>
<keyword evidence="8" id="KW-1015">Disulfide bond</keyword>
<protein>
    <recommendedName>
        <fullName evidence="11">Scavenger receptor class B member 1</fullName>
    </recommendedName>
    <alternativeName>
        <fullName evidence="12">SR-BI</fullName>
    </alternativeName>
</protein>
<evidence type="ECO:0000256" key="8">
    <source>
        <dbReference type="ARBA" id="ARBA00023157"/>
    </source>
</evidence>
<accession>A0A7R9KUS8</accession>
<evidence type="ECO:0000256" key="1">
    <source>
        <dbReference type="ARBA" id="ARBA00004189"/>
    </source>
</evidence>
<evidence type="ECO:0000256" key="11">
    <source>
        <dbReference type="ARBA" id="ARBA00040821"/>
    </source>
</evidence>
<evidence type="ECO:0000313" key="14">
    <source>
        <dbReference type="Proteomes" id="UP000759131"/>
    </source>
</evidence>
<evidence type="ECO:0000256" key="10">
    <source>
        <dbReference type="ARBA" id="ARBA00023180"/>
    </source>
</evidence>
<evidence type="ECO:0000256" key="5">
    <source>
        <dbReference type="ARBA" id="ARBA00022692"/>
    </source>
</evidence>
<keyword evidence="7" id="KW-0472">Membrane</keyword>
<evidence type="ECO:0000313" key="13">
    <source>
        <dbReference type="EMBL" id="CAD7628682.1"/>
    </source>
</evidence>
<sequence>DGAIKAENIINPLRNTRTCPANGVLNVSVCTMGSPTAISFPHFLYADNNYLQSVDGLTPRPVDHSFYMDFEDHLGVPLNVAARLQVNIVVEKNQNLDFSRNFSDKPLYFPQFWFSTTAAVGDDMIQQLNFLTIHINNRQKYKAVEMNSTHFST</sequence>
<comment type="similarity">
    <text evidence="3">Belongs to the CD36 family.</text>
</comment>
<dbReference type="GO" id="GO:0005044">
    <property type="term" value="F:scavenger receptor activity"/>
    <property type="evidence" value="ECO:0007669"/>
    <property type="project" value="TreeGrafter"/>
</dbReference>
<keyword evidence="4" id="KW-1003">Cell membrane</keyword>
<dbReference type="EMBL" id="CAJPIZ010005987">
    <property type="protein sequence ID" value="CAG2109112.1"/>
    <property type="molecule type" value="Genomic_DNA"/>
</dbReference>
<dbReference type="Pfam" id="PF01130">
    <property type="entry name" value="CD36"/>
    <property type="match status" value="1"/>
</dbReference>
<keyword evidence="6" id="KW-1133">Transmembrane helix</keyword>
<dbReference type="OrthoDB" id="514335at2759"/>
<reference evidence="13" key="1">
    <citation type="submission" date="2020-11" db="EMBL/GenBank/DDBJ databases">
        <authorList>
            <person name="Tran Van P."/>
        </authorList>
    </citation>
    <scope>NUCLEOTIDE SEQUENCE</scope>
</reference>
<evidence type="ECO:0000256" key="9">
    <source>
        <dbReference type="ARBA" id="ARBA00023170"/>
    </source>
</evidence>
<dbReference type="PRINTS" id="PR01609">
    <property type="entry name" value="CD36FAMILY"/>
</dbReference>
<dbReference type="PANTHER" id="PTHR11923">
    <property type="entry name" value="SCAVENGER RECEPTOR CLASS B TYPE-1 SR-B1"/>
    <property type="match status" value="1"/>
</dbReference>
<dbReference type="Proteomes" id="UP000759131">
    <property type="component" value="Unassembled WGS sequence"/>
</dbReference>
<evidence type="ECO:0000256" key="4">
    <source>
        <dbReference type="ARBA" id="ARBA00022475"/>
    </source>
</evidence>
<dbReference type="PANTHER" id="PTHR11923:SF110">
    <property type="entry name" value="SCAVENGER RECEPTOR CLASS B MEMBER 1"/>
    <property type="match status" value="1"/>
</dbReference>
<gene>
    <name evidence="13" type="ORF">OSB1V03_LOCUS9103</name>
</gene>
<keyword evidence="10" id="KW-0325">Glycoprotein</keyword>
<dbReference type="AlphaFoldDB" id="A0A7R9KUS8"/>
<comment type="subcellular location">
    <subcellularLocation>
        <location evidence="2">Cell membrane</location>
        <topology evidence="2">Multi-pass membrane protein</topology>
    </subcellularLocation>
    <subcellularLocation>
        <location evidence="1">Membrane</location>
        <location evidence="1">Caveola</location>
        <topology evidence="1">Multi-pass membrane protein</topology>
    </subcellularLocation>
</comment>
<name>A0A7R9KUS8_9ACAR</name>
<keyword evidence="14" id="KW-1185">Reference proteome</keyword>
<feature type="non-terminal residue" evidence="13">
    <location>
        <position position="153"/>
    </location>
</feature>
<evidence type="ECO:0000256" key="7">
    <source>
        <dbReference type="ARBA" id="ARBA00023136"/>
    </source>
</evidence>
<dbReference type="EMBL" id="OC860562">
    <property type="protein sequence ID" value="CAD7628682.1"/>
    <property type="molecule type" value="Genomic_DNA"/>
</dbReference>